<keyword evidence="3" id="KW-1185">Reference proteome</keyword>
<feature type="compositionally biased region" description="Basic and acidic residues" evidence="1">
    <location>
        <begin position="129"/>
        <end position="139"/>
    </location>
</feature>
<evidence type="ECO:0000256" key="1">
    <source>
        <dbReference type="SAM" id="MobiDB-lite"/>
    </source>
</evidence>
<dbReference type="OrthoDB" id="9907at2157"/>
<protein>
    <recommendedName>
        <fullName evidence="4">PRC-barrel domain protein</fullName>
    </recommendedName>
</protein>
<dbReference type="RefSeq" id="WP_134484262.1">
    <property type="nucleotide sequence ID" value="NZ_LR216287.1"/>
</dbReference>
<feature type="compositionally biased region" description="Basic and acidic residues" evidence="1">
    <location>
        <begin position="155"/>
        <end position="169"/>
    </location>
</feature>
<proteinExistence type="predicted"/>
<reference evidence="2 3" key="1">
    <citation type="submission" date="2019-02" db="EMBL/GenBank/DDBJ databases">
        <authorList>
            <person name="Lehtovirta-Morley E L."/>
        </authorList>
    </citation>
    <scope>NUCLEOTIDE SEQUENCE [LARGE SCALE GENOMIC DNA]</scope>
    <source>
        <strain evidence="2">NFRAN1</strain>
    </source>
</reference>
<accession>A0A484IAE4</accession>
<sequence>MSKDKSLVEKKLRGSGGYAIAKINDDEQKKANLGGPELFLAGIGRLEDNRFKKYYCNKCEKEYQGGPKVEFENPNEDLGENIILVEKGEYKCKTCDYVIAQYRKFNESNSVKDEQKEGNNKSFQPADNDTTKEIAEKAGTETVSSVSKTTPVENDFTKSENSDKDKEEETPAVIANASSVDTAVSSSSSVTGNKKDAASKPDDYVQIEKIIGMLTYDHNAHFIGKVDEIGLRKTLDGRAEFSFKVKGPENSINEFSWNRISRIGDIIILSSLSSDPSISNISSNYSNGSTTKDTLSESKPQEKICKNCNYSNESESVFCEECGKKL</sequence>
<dbReference type="Proteomes" id="UP000294299">
    <property type="component" value="Chromosome NFRAN"/>
</dbReference>
<dbReference type="AlphaFoldDB" id="A0A484IAE4"/>
<evidence type="ECO:0000313" key="2">
    <source>
        <dbReference type="EMBL" id="VFJ14088.1"/>
    </source>
</evidence>
<feature type="compositionally biased region" description="Low complexity" evidence="1">
    <location>
        <begin position="177"/>
        <end position="191"/>
    </location>
</feature>
<feature type="compositionally biased region" description="Polar residues" evidence="1">
    <location>
        <begin position="141"/>
        <end position="152"/>
    </location>
</feature>
<evidence type="ECO:0008006" key="4">
    <source>
        <dbReference type="Google" id="ProtNLM"/>
    </source>
</evidence>
<dbReference type="EMBL" id="LR216287">
    <property type="protein sequence ID" value="VFJ14088.1"/>
    <property type="molecule type" value="Genomic_DNA"/>
</dbReference>
<dbReference type="KEGG" id="nfn:NFRAN_1766"/>
<gene>
    <name evidence="2" type="ORF">NFRAN_1766</name>
</gene>
<evidence type="ECO:0000313" key="3">
    <source>
        <dbReference type="Proteomes" id="UP000294299"/>
    </source>
</evidence>
<dbReference type="GeneID" id="39421077"/>
<feature type="compositionally biased region" description="Basic and acidic residues" evidence="1">
    <location>
        <begin position="109"/>
        <end position="119"/>
    </location>
</feature>
<organism evidence="2 3">
    <name type="scientific">Candidatus Nitrosocosmicus franklandianus</name>
    <dbReference type="NCBI Taxonomy" id="1798806"/>
    <lineage>
        <taxon>Archaea</taxon>
        <taxon>Nitrososphaerota</taxon>
        <taxon>Nitrososphaeria</taxon>
        <taxon>Nitrososphaerales</taxon>
        <taxon>Nitrososphaeraceae</taxon>
        <taxon>Candidatus Nitrosocosmicus</taxon>
    </lineage>
</organism>
<name>A0A484IAE4_9ARCH</name>
<feature type="region of interest" description="Disordered" evidence="1">
    <location>
        <begin position="109"/>
        <end position="201"/>
    </location>
</feature>